<keyword evidence="1 2" id="KW-0238">DNA-binding</keyword>
<dbReference type="AlphaFoldDB" id="A0A081NLL4"/>
<dbReference type="Proteomes" id="UP000028073">
    <property type="component" value="Unassembled WGS sequence"/>
</dbReference>
<comment type="caution">
    <text evidence="4">The sequence shown here is derived from an EMBL/GenBank/DDBJ whole genome shotgun (WGS) entry which is preliminary data.</text>
</comment>
<protein>
    <recommendedName>
        <fullName evidence="3">HTH tetR-type domain-containing protein</fullName>
    </recommendedName>
</protein>
<feature type="DNA-binding region" description="H-T-H motif" evidence="2">
    <location>
        <begin position="26"/>
        <end position="45"/>
    </location>
</feature>
<dbReference type="InterPro" id="IPR009057">
    <property type="entry name" value="Homeodomain-like_sf"/>
</dbReference>
<dbReference type="PANTHER" id="PTHR43479">
    <property type="entry name" value="ACREF/ENVCD OPERON REPRESSOR-RELATED"/>
    <property type="match status" value="1"/>
</dbReference>
<evidence type="ECO:0000259" key="3">
    <source>
        <dbReference type="PROSITE" id="PS50977"/>
    </source>
</evidence>
<organism evidence="4 5">
    <name type="scientific">Endozoicomonas numazuensis</name>
    <dbReference type="NCBI Taxonomy" id="1137799"/>
    <lineage>
        <taxon>Bacteria</taxon>
        <taxon>Pseudomonadati</taxon>
        <taxon>Pseudomonadota</taxon>
        <taxon>Gammaproteobacteria</taxon>
        <taxon>Oceanospirillales</taxon>
        <taxon>Endozoicomonadaceae</taxon>
        <taxon>Endozoicomonas</taxon>
    </lineage>
</organism>
<dbReference type="PRINTS" id="PR00455">
    <property type="entry name" value="HTHTETR"/>
</dbReference>
<name>A0A081NLL4_9GAMM</name>
<gene>
    <name evidence="4" type="ORF">GZ78_05045</name>
</gene>
<evidence type="ECO:0000256" key="2">
    <source>
        <dbReference type="PROSITE-ProRule" id="PRU00335"/>
    </source>
</evidence>
<dbReference type="eggNOG" id="COG1309">
    <property type="taxonomic scope" value="Bacteria"/>
</dbReference>
<keyword evidence="5" id="KW-1185">Reference proteome</keyword>
<evidence type="ECO:0000313" key="5">
    <source>
        <dbReference type="Proteomes" id="UP000028073"/>
    </source>
</evidence>
<dbReference type="InterPro" id="IPR050624">
    <property type="entry name" value="HTH-type_Tx_Regulator"/>
</dbReference>
<dbReference type="InterPro" id="IPR001647">
    <property type="entry name" value="HTH_TetR"/>
</dbReference>
<dbReference type="Gene3D" id="1.10.357.10">
    <property type="entry name" value="Tetracycline Repressor, domain 2"/>
    <property type="match status" value="1"/>
</dbReference>
<sequence>MAVKTRDRILDRALELFNSQGERAITTNHIAADLGISPGNLYYHFRNKDEIILALFQRLIDSIAVKITVPKDRPLNFQDKRMFLEVALAGMWEFRFIYRDVHGVMNRSRELRAAYQQFARLSLQTLERIIVGLVSSGYMDVPEQEIEALALNNFMVLSSWQEWVTAAFLEENEVLPKKLFRRAFYQILLMDRPFVCEVAKESFAELEAEYFVPMSILKR</sequence>
<dbReference type="RefSeq" id="WP_034833109.1">
    <property type="nucleotide sequence ID" value="NZ_JOKH01000001.1"/>
</dbReference>
<evidence type="ECO:0000256" key="1">
    <source>
        <dbReference type="ARBA" id="ARBA00023125"/>
    </source>
</evidence>
<accession>A0A081NLL4</accession>
<dbReference type="OrthoDB" id="5816932at2"/>
<dbReference type="STRING" id="1137799.GZ78_05045"/>
<feature type="domain" description="HTH tetR-type" evidence="3">
    <location>
        <begin position="3"/>
        <end position="63"/>
    </location>
</feature>
<dbReference type="Pfam" id="PF13972">
    <property type="entry name" value="TetR"/>
    <property type="match status" value="1"/>
</dbReference>
<dbReference type="GO" id="GO:0003677">
    <property type="term" value="F:DNA binding"/>
    <property type="evidence" value="ECO:0007669"/>
    <property type="project" value="UniProtKB-UniRule"/>
</dbReference>
<dbReference type="PANTHER" id="PTHR43479:SF12">
    <property type="entry name" value="TRANSCRIPTIONAL REGULATORY PROTEIN"/>
    <property type="match status" value="1"/>
</dbReference>
<dbReference type="InterPro" id="IPR025722">
    <property type="entry name" value="TetR"/>
</dbReference>
<dbReference type="Pfam" id="PF00440">
    <property type="entry name" value="TetR_N"/>
    <property type="match status" value="1"/>
</dbReference>
<dbReference type="EMBL" id="JOKH01000001">
    <property type="protein sequence ID" value="KEQ19337.1"/>
    <property type="molecule type" value="Genomic_DNA"/>
</dbReference>
<evidence type="ECO:0000313" key="4">
    <source>
        <dbReference type="EMBL" id="KEQ19337.1"/>
    </source>
</evidence>
<dbReference type="SUPFAM" id="SSF46689">
    <property type="entry name" value="Homeodomain-like"/>
    <property type="match status" value="1"/>
</dbReference>
<reference evidence="4 5" key="1">
    <citation type="submission" date="2014-06" db="EMBL/GenBank/DDBJ databases">
        <title>Whole Genome Sequences of Three Symbiotic Endozoicomonas Bacteria.</title>
        <authorList>
            <person name="Neave M.J."/>
            <person name="Apprill A."/>
            <person name="Voolstra C.R."/>
        </authorList>
    </citation>
    <scope>NUCLEOTIDE SEQUENCE [LARGE SCALE GENOMIC DNA]</scope>
    <source>
        <strain evidence="4 5">DSM 25634</strain>
    </source>
</reference>
<dbReference type="PROSITE" id="PS50977">
    <property type="entry name" value="HTH_TETR_2"/>
    <property type="match status" value="1"/>
</dbReference>
<proteinExistence type="predicted"/>